<proteinExistence type="inferred from homology"/>
<feature type="binding site" evidence="10">
    <location>
        <position position="348"/>
    </location>
    <ligand>
        <name>substrate</name>
    </ligand>
</feature>
<feature type="binding site" evidence="10">
    <location>
        <position position="217"/>
    </location>
    <ligand>
        <name>substrate</name>
    </ligand>
</feature>
<comment type="catalytic activity">
    <reaction evidence="10">
        <text>L-glutamate + acetyl-CoA = N-acetyl-L-glutamate + CoA + H(+)</text>
        <dbReference type="Rhea" id="RHEA:24292"/>
        <dbReference type="ChEBI" id="CHEBI:15378"/>
        <dbReference type="ChEBI" id="CHEBI:29985"/>
        <dbReference type="ChEBI" id="CHEBI:44337"/>
        <dbReference type="ChEBI" id="CHEBI:57287"/>
        <dbReference type="ChEBI" id="CHEBI:57288"/>
        <dbReference type="EC" id="2.3.1.1"/>
    </reaction>
</comment>
<dbReference type="InterPro" id="IPR042195">
    <property type="entry name" value="ArgJ_beta_C"/>
</dbReference>
<dbReference type="GO" id="GO:0009507">
    <property type="term" value="C:chloroplast"/>
    <property type="evidence" value="ECO:0007669"/>
    <property type="project" value="UniProtKB-SubCell"/>
</dbReference>
<evidence type="ECO:0000313" key="12">
    <source>
        <dbReference type="EMBL" id="GHP01751.1"/>
    </source>
</evidence>
<dbReference type="Gene3D" id="3.60.70.12">
    <property type="entry name" value="L-amino peptidase D-ALA esterase/amidase"/>
    <property type="match status" value="1"/>
</dbReference>
<dbReference type="UniPathway" id="UPA00068">
    <property type="reaction ID" value="UER00106"/>
</dbReference>
<dbReference type="HAMAP" id="MF_01106">
    <property type="entry name" value="ArgJ"/>
    <property type="match status" value="1"/>
</dbReference>
<keyword evidence="7 10" id="KW-0511">Multifunctional enzyme</keyword>
<dbReference type="EC" id="2.3.1.35" evidence="10"/>
<feature type="region of interest" description="Disordered" evidence="11">
    <location>
        <begin position="1"/>
        <end position="27"/>
    </location>
</feature>
<keyword evidence="10" id="KW-0934">Plastid</keyword>
<evidence type="ECO:0000256" key="5">
    <source>
        <dbReference type="ARBA" id="ARBA00022679"/>
    </source>
</evidence>
<feature type="site" description="Involved in the stabilization of negative charge on the oxyanion by the formation of the oxyanion hole" evidence="10">
    <location>
        <position position="179"/>
    </location>
</feature>
<dbReference type="GO" id="GO:0006526">
    <property type="term" value="P:L-arginine biosynthetic process"/>
    <property type="evidence" value="ECO:0007669"/>
    <property type="project" value="UniProtKB-UniRule"/>
</dbReference>
<feature type="binding site" evidence="10">
    <location>
        <position position="245"/>
    </location>
    <ligand>
        <name>substrate</name>
    </ligand>
</feature>
<dbReference type="EMBL" id="BNJQ01000002">
    <property type="protein sequence ID" value="GHP01751.1"/>
    <property type="molecule type" value="Genomic_DNA"/>
</dbReference>
<dbReference type="GO" id="GO:0004358">
    <property type="term" value="F:L-glutamate N-acetyltransferase activity, acting on acetyl-L-ornithine as donor"/>
    <property type="evidence" value="ECO:0007669"/>
    <property type="project" value="UniProtKB-UniRule"/>
</dbReference>
<keyword evidence="3 10" id="KW-0055">Arginine biosynthesis</keyword>
<dbReference type="Pfam" id="PF01960">
    <property type="entry name" value="ArgJ"/>
    <property type="match status" value="1"/>
</dbReference>
<evidence type="ECO:0000256" key="2">
    <source>
        <dbReference type="ARBA" id="ARBA00011475"/>
    </source>
</evidence>
<feature type="binding site" evidence="10">
    <location>
        <position position="480"/>
    </location>
    <ligand>
        <name>substrate</name>
    </ligand>
</feature>
<comment type="subunit">
    <text evidence="10">Heterodimer of an alpha and a beta chain.</text>
</comment>
<dbReference type="EC" id="2.3.1.1" evidence="10"/>
<organism evidence="12 13">
    <name type="scientific">Pycnococcus provasolii</name>
    <dbReference type="NCBI Taxonomy" id="41880"/>
    <lineage>
        <taxon>Eukaryota</taxon>
        <taxon>Viridiplantae</taxon>
        <taxon>Chlorophyta</taxon>
        <taxon>Pseudoscourfieldiophyceae</taxon>
        <taxon>Pseudoscourfieldiales</taxon>
        <taxon>Pycnococcaceae</taxon>
        <taxon>Pycnococcus</taxon>
    </lineage>
</organism>
<dbReference type="NCBIfam" id="TIGR00120">
    <property type="entry name" value="ArgJ"/>
    <property type="match status" value="1"/>
</dbReference>
<feature type="binding site" evidence="10">
    <location>
        <position position="256"/>
    </location>
    <ligand>
        <name>substrate</name>
    </ligand>
</feature>
<gene>
    <name evidence="12" type="ORF">PPROV_000050800</name>
</gene>
<evidence type="ECO:0000256" key="10">
    <source>
        <dbReference type="HAMAP-Rule" id="MF_03124"/>
    </source>
</evidence>
<comment type="caution">
    <text evidence="12">The sequence shown here is derived from an EMBL/GenBank/DDBJ whole genome shotgun (WGS) entry which is preliminary data.</text>
</comment>
<evidence type="ECO:0000256" key="3">
    <source>
        <dbReference type="ARBA" id="ARBA00022571"/>
    </source>
</evidence>
<dbReference type="AlphaFoldDB" id="A0A830H7U9"/>
<comment type="subunit">
    <text evidence="2">Heterotetramer of two alpha and two beta chains.</text>
</comment>
<comment type="pathway">
    <text evidence="10">Amino-acid biosynthesis; L-arginine biosynthesis; L-ornithine and N-acetyl-L-glutamate from L-glutamate and N(2)-acetyl-L-ornithine (cyclic): step 1/1.</text>
</comment>
<evidence type="ECO:0000256" key="9">
    <source>
        <dbReference type="ARBA" id="ARBA00049439"/>
    </source>
</evidence>
<keyword evidence="13" id="KW-1185">Reference proteome</keyword>
<feature type="site" description="Involved in the stabilization of negative charge on the oxyanion by the formation of the oxyanion hole" evidence="10">
    <location>
        <position position="178"/>
    </location>
</feature>
<dbReference type="InterPro" id="IPR002813">
    <property type="entry name" value="Arg_biosynth_ArgJ"/>
</dbReference>
<evidence type="ECO:0000313" key="13">
    <source>
        <dbReference type="Proteomes" id="UP000660262"/>
    </source>
</evidence>
<evidence type="ECO:0000256" key="7">
    <source>
        <dbReference type="ARBA" id="ARBA00023268"/>
    </source>
</evidence>
<evidence type="ECO:0000256" key="1">
    <source>
        <dbReference type="ARBA" id="ARBA00006774"/>
    </source>
</evidence>
<feature type="chain" id="PRO_5033186110" description="Arginine biosynthesis bifunctional protein ArgJ alpha chain" evidence="10">
    <location>
        <begin position="1"/>
        <end position="255"/>
    </location>
</feature>
<comment type="pathway">
    <text evidence="10">Amino-acid biosynthesis; L-arginine biosynthesis; N(2)-acetyl-L-ornithine from L-glutamate: step 1/4.</text>
</comment>
<comment type="similarity">
    <text evidence="1 10">Belongs to the ArgJ family.</text>
</comment>
<evidence type="ECO:0000256" key="4">
    <source>
        <dbReference type="ARBA" id="ARBA00022605"/>
    </source>
</evidence>
<keyword evidence="4 10" id="KW-0028">Amino-acid biosynthesis</keyword>
<comment type="function">
    <text evidence="10">Catalyzes two activities which are involved in the cyclic version of arginine biosynthesis: the synthesis of acetylglutamate from glutamate and acetyl-CoA, and of ornithine by transacetylation between acetylornithine and glutamate.</text>
</comment>
<evidence type="ECO:0000256" key="8">
    <source>
        <dbReference type="ARBA" id="ARBA00023315"/>
    </source>
</evidence>
<dbReference type="CDD" id="cd02152">
    <property type="entry name" value="OAT"/>
    <property type="match status" value="1"/>
</dbReference>
<name>A0A830H7U9_9CHLO</name>
<feature type="chain" id="PRO_5033186111" description="Arginine biosynthesis bifunctional protein ArgJ beta chain" evidence="10">
    <location>
        <begin position="256"/>
        <end position="480"/>
    </location>
</feature>
<keyword evidence="10" id="KW-0150">Chloroplast</keyword>
<dbReference type="InterPro" id="IPR016117">
    <property type="entry name" value="ArgJ-like_dom_sf"/>
</dbReference>
<comment type="subcellular location">
    <subcellularLocation>
        <location evidence="10">Plastid</location>
        <location evidence="10">Chloroplast</location>
    </subcellularLocation>
</comment>
<keyword evidence="8 10" id="KW-0012">Acyltransferase</keyword>
<evidence type="ECO:0000256" key="11">
    <source>
        <dbReference type="SAM" id="MobiDB-lite"/>
    </source>
</evidence>
<dbReference type="Proteomes" id="UP000660262">
    <property type="component" value="Unassembled WGS sequence"/>
</dbReference>
<feature type="site" description="Cleavage; by autolysis" evidence="10">
    <location>
        <begin position="255"/>
        <end position="256"/>
    </location>
</feature>
<evidence type="ECO:0000256" key="6">
    <source>
        <dbReference type="ARBA" id="ARBA00022813"/>
    </source>
</evidence>
<dbReference type="Gene3D" id="3.10.20.340">
    <property type="entry name" value="ArgJ beta chain, C-terminal domain"/>
    <property type="match status" value="1"/>
</dbReference>
<accession>A0A830H7U9</accession>
<sequence length="480" mass="49126">MAASSVHHPPSHARLQGAARARRARVPSRTRLIPPLGAIGDVNPPPAPNLVPDAPYTKVVENGGVCTPRGFAAAGICAGLRASGSERRDVAVVAAATDEPATAAGVFTLNRVAAAPVQYDRAILDANDGVAPCRAVVINAGQANAATGSQGDEDTKACVQTAATALGCSDSEVLVMSTGVIGKRMKMENLLPGIPKVIHELAENDESGMNAAVAITTTDTVYKQAAVEVDLGEGFGTVRIGGTCKGSGMIHPNMATMLGVITCDAVVEPTLWRDMVRAACDASFNQVTVDGDTSTNDTVIALCHSVNTPGIGADAHVTTANSEQAVRLQAALTALAQGLSKSIAWDGEGATCLMQVNVSGASTDSDARTIARSVAASSLFKAAVFGRDPNWGRIACAAGYAGVEFDQSTLRISLGPHALMEAGQPLEFDEKAASGYLKAAGDVRGTVVVDISVGSGQGSGVAFGCDLSYDYVEINAEYTT</sequence>
<protein>
    <recommendedName>
        <fullName evidence="10">Arginine biosynthesis bifunctional protein ArgJ, chloroplastic</fullName>
    </recommendedName>
    <domain>
        <recommendedName>
            <fullName evidence="10">Glutamate N-acetyltransferase</fullName>
            <shortName evidence="10">GAT</shortName>
            <ecNumber evidence="10">2.3.1.35</ecNumber>
        </recommendedName>
        <alternativeName>
            <fullName evidence="10">Ornithine acetyltransferase</fullName>
            <shortName evidence="10">OATase</shortName>
        </alternativeName>
        <alternativeName>
            <fullName evidence="10">Ornithine transacetylase</fullName>
        </alternativeName>
    </domain>
    <domain>
        <recommendedName>
            <fullName evidence="10">Amino-acid acetyltransferase</fullName>
            <ecNumber evidence="10">2.3.1.1</ecNumber>
        </recommendedName>
        <alternativeName>
            <fullName evidence="10">N-acetylglutamate synthase</fullName>
            <shortName evidence="10">AGS</shortName>
        </alternativeName>
    </domain>
    <component>
        <recommendedName>
            <fullName evidence="10">Arginine biosynthesis bifunctional protein ArgJ alpha chain</fullName>
        </recommendedName>
    </component>
    <component>
        <recommendedName>
            <fullName evidence="10">Arginine biosynthesis bifunctional protein ArgJ beta chain</fullName>
        </recommendedName>
    </component>
</protein>
<dbReference type="FunFam" id="3.10.20.340:FF:000001">
    <property type="entry name" value="Arginine biosynthesis bifunctional protein ArgJ, chloroplastic"/>
    <property type="match status" value="1"/>
</dbReference>
<reference evidence="12" key="1">
    <citation type="submission" date="2020-10" db="EMBL/GenBank/DDBJ databases">
        <title>Unveiling of a novel bifunctional photoreceptor, Dualchrome1, isolated from a cosmopolitan green alga.</title>
        <authorList>
            <person name="Suzuki S."/>
            <person name="Kawachi M."/>
        </authorList>
    </citation>
    <scope>NUCLEOTIDE SEQUENCE</scope>
    <source>
        <strain evidence="12">NIES 2893</strain>
    </source>
</reference>
<dbReference type="SUPFAM" id="SSF56266">
    <property type="entry name" value="DmpA/ArgJ-like"/>
    <property type="match status" value="1"/>
</dbReference>
<feature type="binding site" evidence="10">
    <location>
        <position position="475"/>
    </location>
    <ligand>
        <name>substrate</name>
    </ligand>
</feature>
<comment type="catalytic activity">
    <reaction evidence="9 10">
        <text>N(2)-acetyl-L-ornithine + L-glutamate = N-acetyl-L-glutamate + L-ornithine</text>
        <dbReference type="Rhea" id="RHEA:15349"/>
        <dbReference type="ChEBI" id="CHEBI:29985"/>
        <dbReference type="ChEBI" id="CHEBI:44337"/>
        <dbReference type="ChEBI" id="CHEBI:46911"/>
        <dbReference type="ChEBI" id="CHEBI:57805"/>
        <dbReference type="EC" id="2.3.1.35"/>
    </reaction>
</comment>
<dbReference type="PANTHER" id="PTHR23100:SF0">
    <property type="entry name" value="ARGININE BIOSYNTHESIS BIFUNCTIONAL PROTEIN ARGJ, MITOCHONDRIAL"/>
    <property type="match status" value="1"/>
</dbReference>
<dbReference type="OrthoDB" id="2017946at2759"/>
<feature type="active site" description="Nucleophile" evidence="10">
    <location>
        <position position="256"/>
    </location>
</feature>
<keyword evidence="6 10" id="KW-0068">Autocatalytic cleavage</keyword>
<keyword evidence="5 10" id="KW-0808">Transferase</keyword>
<dbReference type="GO" id="GO:0006592">
    <property type="term" value="P:ornithine biosynthetic process"/>
    <property type="evidence" value="ECO:0007669"/>
    <property type="project" value="TreeGrafter"/>
</dbReference>
<dbReference type="PANTHER" id="PTHR23100">
    <property type="entry name" value="ARGININE BIOSYNTHESIS BIFUNCTIONAL PROTEIN ARGJ"/>
    <property type="match status" value="1"/>
</dbReference>
<dbReference type="GO" id="GO:0004042">
    <property type="term" value="F:L-glutamate N-acetyltransferase activity"/>
    <property type="evidence" value="ECO:0007669"/>
    <property type="project" value="UniProtKB-UniRule"/>
</dbReference>
<dbReference type="FunFam" id="3.60.70.12:FF:000001">
    <property type="entry name" value="Arginine biosynthesis bifunctional protein ArgJ, chloroplastic"/>
    <property type="match status" value="1"/>
</dbReference>
<dbReference type="NCBIfam" id="NF003802">
    <property type="entry name" value="PRK05388.1"/>
    <property type="match status" value="1"/>
</dbReference>